<reference evidence="1" key="1">
    <citation type="submission" date="2021-08" db="EMBL/GenBank/DDBJ databases">
        <title>The first chromosome-level gecko genome reveals the dynamic sex chromosomes of Neotropical dwarf geckos (Sphaerodactylidae: Sphaerodactylus).</title>
        <authorList>
            <person name="Pinto B.J."/>
            <person name="Keating S.E."/>
            <person name="Gamble T."/>
        </authorList>
    </citation>
    <scope>NUCLEOTIDE SEQUENCE</scope>
    <source>
        <strain evidence="1">TG3544</strain>
    </source>
</reference>
<proteinExistence type="predicted"/>
<keyword evidence="2" id="KW-1185">Reference proteome</keyword>
<protein>
    <submittedName>
        <fullName evidence="1">Uncharacterized protein</fullName>
    </submittedName>
</protein>
<dbReference type="EMBL" id="CM037626">
    <property type="protein sequence ID" value="KAH8011769.1"/>
    <property type="molecule type" value="Genomic_DNA"/>
</dbReference>
<organism evidence="1 2">
    <name type="scientific">Sphaerodactylus townsendi</name>
    <dbReference type="NCBI Taxonomy" id="933632"/>
    <lineage>
        <taxon>Eukaryota</taxon>
        <taxon>Metazoa</taxon>
        <taxon>Chordata</taxon>
        <taxon>Craniata</taxon>
        <taxon>Vertebrata</taxon>
        <taxon>Euteleostomi</taxon>
        <taxon>Lepidosauria</taxon>
        <taxon>Squamata</taxon>
        <taxon>Bifurcata</taxon>
        <taxon>Gekkota</taxon>
        <taxon>Sphaerodactylidae</taxon>
        <taxon>Sphaerodactylus</taxon>
    </lineage>
</organism>
<name>A0ACB8FWZ7_9SAUR</name>
<gene>
    <name evidence="1" type="ORF">K3G42_007389</name>
</gene>
<dbReference type="Proteomes" id="UP000827872">
    <property type="component" value="Linkage Group LG13"/>
</dbReference>
<accession>A0ACB8FWZ7</accession>
<evidence type="ECO:0000313" key="2">
    <source>
        <dbReference type="Proteomes" id="UP000827872"/>
    </source>
</evidence>
<sequence length="70" mass="7524">MENQGAGGGEEEPGRMNPKRGGSGRVPEEENKNKPKLVSEGQEEGMGGWLQETKNWSVSIPVGQQGIETD</sequence>
<evidence type="ECO:0000313" key="1">
    <source>
        <dbReference type="EMBL" id="KAH8011769.1"/>
    </source>
</evidence>
<comment type="caution">
    <text evidence="1">The sequence shown here is derived from an EMBL/GenBank/DDBJ whole genome shotgun (WGS) entry which is preliminary data.</text>
</comment>